<keyword evidence="1" id="KW-0479">Metal-binding</keyword>
<dbReference type="Proteomes" id="UP000240760">
    <property type="component" value="Unassembled WGS sequence"/>
</dbReference>
<feature type="region of interest" description="Disordered" evidence="2">
    <location>
        <begin position="148"/>
        <end position="179"/>
    </location>
</feature>
<evidence type="ECO:0000256" key="2">
    <source>
        <dbReference type="SAM" id="MobiDB-lite"/>
    </source>
</evidence>
<feature type="compositionally biased region" description="Basic and acidic residues" evidence="2">
    <location>
        <begin position="168"/>
        <end position="179"/>
    </location>
</feature>
<dbReference type="STRING" id="983965.A0A2T4CIG0"/>
<keyword evidence="1" id="KW-0862">Zinc</keyword>
<evidence type="ECO:0000256" key="1">
    <source>
        <dbReference type="PROSITE-ProRule" id="PRU00042"/>
    </source>
</evidence>
<name>A0A2T4CIG0_TRILO</name>
<feature type="region of interest" description="Disordered" evidence="2">
    <location>
        <begin position="1"/>
        <end position="26"/>
    </location>
</feature>
<reference evidence="4 5" key="1">
    <citation type="submission" date="2016-07" db="EMBL/GenBank/DDBJ databases">
        <title>Multiple horizontal gene transfer events from other fungi enriched the ability of initially mycotrophic Trichoderma (Ascomycota) to feed on dead plant biomass.</title>
        <authorList>
            <consortium name="DOE Joint Genome Institute"/>
            <person name="Aerts A."/>
            <person name="Atanasova L."/>
            <person name="Chenthamara K."/>
            <person name="Zhang J."/>
            <person name="Grujic M."/>
            <person name="Henrissat B."/>
            <person name="Kuo A."/>
            <person name="Salamov A."/>
            <person name="Lipzen A."/>
            <person name="Labutti K."/>
            <person name="Barry K."/>
            <person name="Miao Y."/>
            <person name="Rahimi M.J."/>
            <person name="Shen Q."/>
            <person name="Grigoriev I.V."/>
            <person name="Kubicek C.P."/>
            <person name="Druzhinina I.S."/>
        </authorList>
    </citation>
    <scope>NUCLEOTIDE SEQUENCE [LARGE SCALE GENOMIC DNA]</scope>
    <source>
        <strain evidence="4 5">ATCC 18648</strain>
    </source>
</reference>
<evidence type="ECO:0000313" key="5">
    <source>
        <dbReference type="Proteomes" id="UP000240760"/>
    </source>
</evidence>
<feature type="compositionally biased region" description="Polar residues" evidence="2">
    <location>
        <begin position="1"/>
        <end position="23"/>
    </location>
</feature>
<gene>
    <name evidence="4" type="ORF">M440DRAFT_1322847</name>
</gene>
<evidence type="ECO:0000259" key="3">
    <source>
        <dbReference type="PROSITE" id="PS50157"/>
    </source>
</evidence>
<feature type="compositionally biased region" description="Polar residues" evidence="2">
    <location>
        <begin position="206"/>
        <end position="218"/>
    </location>
</feature>
<dbReference type="OrthoDB" id="4161727at2759"/>
<protein>
    <recommendedName>
        <fullName evidence="3">C2H2-type domain-containing protein</fullName>
    </recommendedName>
</protein>
<dbReference type="InterPro" id="IPR013087">
    <property type="entry name" value="Znf_C2H2_type"/>
</dbReference>
<dbReference type="GO" id="GO:0008270">
    <property type="term" value="F:zinc ion binding"/>
    <property type="evidence" value="ECO:0007669"/>
    <property type="project" value="UniProtKB-KW"/>
</dbReference>
<dbReference type="PROSITE" id="PS50157">
    <property type="entry name" value="ZINC_FINGER_C2H2_2"/>
    <property type="match status" value="1"/>
</dbReference>
<sequence length="605" mass="68097">MCSYTRTQCSRTKNRAQSPTTRSFADEDHSCPILRKCLVSGCSRQFSGENVLEKWLAHLYTHMEQDRSQTFKALEGNSKLIEWSSKPDTGIIQKVAGKWTLRKCLCRTLEDYKMLLPSPSTESRPSSMSMDSSDYAYSRFSQAWDEVSSRKSSPTAETVPGQAPSNHESSRRSLDGEHVSPSDLLDEFRHFTISWFSAWLATQPGSTELNPGNQSTQEYRGRVQGQPSQQQKRKARGQNDKNRGERKARRRDRSDEGDPDDNDNGGPSAAQSAPPDLEDEKFLACPFNKQNPSYFRHGRFSLCESGGWKSYHRVREHVIRKHTRPSHVCERCFADFKDDASLQRHTASCAESRENPFLSPIQWEQLKAANMRGKPEAEKWKEMFRILFPGRDVPDPYKNAPSYNEPEMRLREAIDYMVLHPHNAPQNLLQTFENIMYVAIHAIYGTSGTARDGADRYVAAARAWIESSTFIEGIADMMDFPLDQTGAGQSNLMGGFPDTTRLGGNRNASTSDEFPNPLRAMNYHVDYPHDPWLPAFDGSRMSSNMAGLLDNQDAPGAFDEGGRGPDATVEGYQDAFGGFGRLPDAPDNVEDLDDAWMFDDNAGSD</sequence>
<dbReference type="PANTHER" id="PTHR38166:SF1">
    <property type="entry name" value="C2H2-TYPE DOMAIN-CONTAINING PROTEIN"/>
    <property type="match status" value="1"/>
</dbReference>
<keyword evidence="1" id="KW-0863">Zinc-finger</keyword>
<organism evidence="4 5">
    <name type="scientific">Trichoderma longibrachiatum ATCC 18648</name>
    <dbReference type="NCBI Taxonomy" id="983965"/>
    <lineage>
        <taxon>Eukaryota</taxon>
        <taxon>Fungi</taxon>
        <taxon>Dikarya</taxon>
        <taxon>Ascomycota</taxon>
        <taxon>Pezizomycotina</taxon>
        <taxon>Sordariomycetes</taxon>
        <taxon>Hypocreomycetidae</taxon>
        <taxon>Hypocreales</taxon>
        <taxon>Hypocreaceae</taxon>
        <taxon>Trichoderma</taxon>
    </lineage>
</organism>
<keyword evidence="5" id="KW-1185">Reference proteome</keyword>
<feature type="domain" description="C2H2-type" evidence="3">
    <location>
        <begin position="327"/>
        <end position="356"/>
    </location>
</feature>
<proteinExistence type="predicted"/>
<dbReference type="PANTHER" id="PTHR38166">
    <property type="entry name" value="C2H2-TYPE DOMAIN-CONTAINING PROTEIN-RELATED"/>
    <property type="match status" value="1"/>
</dbReference>
<feature type="region of interest" description="Disordered" evidence="2">
    <location>
        <begin position="206"/>
        <end position="276"/>
    </location>
</feature>
<accession>A0A2T4CIG0</accession>
<dbReference type="EMBL" id="KZ679126">
    <property type="protein sequence ID" value="PTB81361.1"/>
    <property type="molecule type" value="Genomic_DNA"/>
</dbReference>
<dbReference type="AlphaFoldDB" id="A0A2T4CIG0"/>
<evidence type="ECO:0000313" key="4">
    <source>
        <dbReference type="EMBL" id="PTB81361.1"/>
    </source>
</evidence>